<dbReference type="Gene3D" id="3.30.1050.10">
    <property type="entry name" value="SCP2 sterol-binding domain"/>
    <property type="match status" value="1"/>
</dbReference>
<comment type="caution">
    <text evidence="1">The sequence shown here is derived from an EMBL/GenBank/DDBJ whole genome shotgun (WGS) entry which is preliminary data.</text>
</comment>
<name>A0ABU2MB14_9ACTN</name>
<evidence type="ECO:0008006" key="3">
    <source>
        <dbReference type="Google" id="ProtNLM"/>
    </source>
</evidence>
<protein>
    <recommendedName>
        <fullName evidence="3">SCP2 domain-containing protein</fullName>
    </recommendedName>
</protein>
<dbReference type="RefSeq" id="WP_311512477.1">
    <property type="nucleotide sequence ID" value="NZ_JAVREP010000009.1"/>
</dbReference>
<sequence length="138" mass="14498">MEFSTEREFTLTSPVTTAAERVLRLPDIPAATDSYRSVGVTTRIVLDGGARTLLIAADGTARSVTEANPTIPVGNHEVADPDDSAWPVPDITVELSGEDLLALADGRLTVLRALTTSRIAARGPIFAAIGVAHALTHL</sequence>
<organism evidence="1 2">
    <name type="scientific">Nocardiopsis lambiniae</name>
    <dbReference type="NCBI Taxonomy" id="3075539"/>
    <lineage>
        <taxon>Bacteria</taxon>
        <taxon>Bacillati</taxon>
        <taxon>Actinomycetota</taxon>
        <taxon>Actinomycetes</taxon>
        <taxon>Streptosporangiales</taxon>
        <taxon>Nocardiopsidaceae</taxon>
        <taxon>Nocardiopsis</taxon>
    </lineage>
</organism>
<dbReference type="InterPro" id="IPR036527">
    <property type="entry name" value="SCP2_sterol-bd_dom_sf"/>
</dbReference>
<dbReference type="SUPFAM" id="SSF55718">
    <property type="entry name" value="SCP-like"/>
    <property type="match status" value="1"/>
</dbReference>
<gene>
    <name evidence="1" type="ORF">RM479_15785</name>
</gene>
<reference evidence="2" key="1">
    <citation type="submission" date="2023-07" db="EMBL/GenBank/DDBJ databases">
        <title>30 novel species of actinomycetes from the DSMZ collection.</title>
        <authorList>
            <person name="Nouioui I."/>
        </authorList>
    </citation>
    <scope>NUCLEOTIDE SEQUENCE [LARGE SCALE GENOMIC DNA]</scope>
    <source>
        <strain evidence="2">DSM 44743</strain>
    </source>
</reference>
<proteinExistence type="predicted"/>
<dbReference type="Proteomes" id="UP001183390">
    <property type="component" value="Unassembled WGS sequence"/>
</dbReference>
<dbReference type="EMBL" id="JAVREP010000009">
    <property type="protein sequence ID" value="MDT0329873.1"/>
    <property type="molecule type" value="Genomic_DNA"/>
</dbReference>
<evidence type="ECO:0000313" key="1">
    <source>
        <dbReference type="EMBL" id="MDT0329873.1"/>
    </source>
</evidence>
<evidence type="ECO:0000313" key="2">
    <source>
        <dbReference type="Proteomes" id="UP001183390"/>
    </source>
</evidence>
<keyword evidence="2" id="KW-1185">Reference proteome</keyword>
<accession>A0ABU2MB14</accession>